<evidence type="ECO:0000256" key="1">
    <source>
        <dbReference type="SAM" id="SignalP"/>
    </source>
</evidence>
<feature type="chain" id="PRO_5044268963" evidence="1">
    <location>
        <begin position="19"/>
        <end position="192"/>
    </location>
</feature>
<proteinExistence type="predicted"/>
<dbReference type="RefSeq" id="WP_058708326.1">
    <property type="nucleotide sequence ID" value="NZ_LDSI01000027.1"/>
</dbReference>
<evidence type="ECO:0000313" key="2">
    <source>
        <dbReference type="EMBL" id="KTS94522.1"/>
    </source>
</evidence>
<dbReference type="Proteomes" id="UP000072520">
    <property type="component" value="Unassembled WGS sequence"/>
</dbReference>
<feature type="signal peptide" evidence="1">
    <location>
        <begin position="1"/>
        <end position="18"/>
    </location>
</feature>
<comment type="caution">
    <text evidence="2">The sequence shown here is derived from an EMBL/GenBank/DDBJ whole genome shotgun (WGS) entry which is preliminary data.</text>
</comment>
<dbReference type="AlphaFoldDB" id="A0AB34VCD0"/>
<name>A0AB34VCD0_9GAMM</name>
<reference evidence="2 3" key="1">
    <citation type="journal article" date="2016" name="Front. Microbiol.">
        <title>Genomic Resource of Rice Seed Associated Bacteria.</title>
        <authorList>
            <person name="Midha S."/>
            <person name="Bansal K."/>
            <person name="Sharma S."/>
            <person name="Kumar N."/>
            <person name="Patil P.P."/>
            <person name="Chaudhry V."/>
            <person name="Patil P.B."/>
        </authorList>
    </citation>
    <scope>NUCLEOTIDE SEQUENCE [LARGE SCALE GENOMIC DNA]</scope>
    <source>
        <strain evidence="2 3">RSA13</strain>
    </source>
</reference>
<accession>A0AB34VCD0</accession>
<evidence type="ECO:0000313" key="3">
    <source>
        <dbReference type="Proteomes" id="UP000072520"/>
    </source>
</evidence>
<organism evidence="2 3">
    <name type="scientific">Pantoea stewartii</name>
    <dbReference type="NCBI Taxonomy" id="66269"/>
    <lineage>
        <taxon>Bacteria</taxon>
        <taxon>Pseudomonadati</taxon>
        <taxon>Pseudomonadota</taxon>
        <taxon>Gammaproteobacteria</taxon>
        <taxon>Enterobacterales</taxon>
        <taxon>Erwiniaceae</taxon>
        <taxon>Pantoea</taxon>
    </lineage>
</organism>
<protein>
    <submittedName>
        <fullName evidence="2">Uncharacterized protein</fullName>
    </submittedName>
</protein>
<dbReference type="EMBL" id="LDSI01000027">
    <property type="protein sequence ID" value="KTS94522.1"/>
    <property type="molecule type" value="Genomic_DNA"/>
</dbReference>
<sequence length="192" mass="21384">MNKLMMGLMLIMSTGVSATVTYPFPLVTGTEMEPHDGRDTITIHVKMSRVQVTDERIPEGATVMEALEILTGQPPVKDFVAGETKHRHGRMLSGMSNWYSYEMQGANQKFTDFMEAWTATALGNASNDAWIYTIDRTDCVTNRVRFANNVNDSFERYYDVSWGLDSVATCVTPHPAMESCSLNTPIVDLITG</sequence>
<gene>
    <name evidence="2" type="ORF">RSA13_17635</name>
</gene>
<keyword evidence="1" id="KW-0732">Signal</keyword>